<evidence type="ECO:0000313" key="4">
    <source>
        <dbReference type="EMBL" id="KAF2668227.1"/>
    </source>
</evidence>
<dbReference type="EMBL" id="MU004236">
    <property type="protein sequence ID" value="KAF2668227.1"/>
    <property type="molecule type" value="Genomic_DNA"/>
</dbReference>
<evidence type="ECO:0000256" key="3">
    <source>
        <dbReference type="PROSITE-ProRule" id="PRU00023"/>
    </source>
</evidence>
<dbReference type="Gene3D" id="1.25.40.20">
    <property type="entry name" value="Ankyrin repeat-containing domain"/>
    <property type="match status" value="1"/>
</dbReference>
<dbReference type="Proteomes" id="UP000799302">
    <property type="component" value="Unassembled WGS sequence"/>
</dbReference>
<dbReference type="InterPro" id="IPR036770">
    <property type="entry name" value="Ankyrin_rpt-contain_sf"/>
</dbReference>
<keyword evidence="1" id="KW-0677">Repeat</keyword>
<dbReference type="Pfam" id="PF12796">
    <property type="entry name" value="Ank_2"/>
    <property type="match status" value="1"/>
</dbReference>
<dbReference type="SMART" id="SM00248">
    <property type="entry name" value="ANK"/>
    <property type="match status" value="2"/>
</dbReference>
<evidence type="ECO:0000256" key="1">
    <source>
        <dbReference type="ARBA" id="ARBA00022737"/>
    </source>
</evidence>
<feature type="repeat" description="ANK" evidence="3">
    <location>
        <begin position="26"/>
        <end position="58"/>
    </location>
</feature>
<dbReference type="PROSITE" id="PS50297">
    <property type="entry name" value="ANK_REP_REGION"/>
    <property type="match status" value="1"/>
</dbReference>
<dbReference type="OrthoDB" id="539213at2759"/>
<dbReference type="InterPro" id="IPR002110">
    <property type="entry name" value="Ankyrin_rpt"/>
</dbReference>
<dbReference type="SUPFAM" id="SSF48403">
    <property type="entry name" value="Ankyrin repeat"/>
    <property type="match status" value="1"/>
</dbReference>
<dbReference type="Pfam" id="PF13637">
    <property type="entry name" value="Ank_4"/>
    <property type="match status" value="1"/>
</dbReference>
<dbReference type="PROSITE" id="PS50088">
    <property type="entry name" value="ANK_REPEAT"/>
    <property type="match status" value="2"/>
</dbReference>
<dbReference type="AlphaFoldDB" id="A0A6A6U9W0"/>
<keyword evidence="2 3" id="KW-0040">ANK repeat</keyword>
<proteinExistence type="predicted"/>
<organism evidence="4 5">
    <name type="scientific">Microthyrium microscopicum</name>
    <dbReference type="NCBI Taxonomy" id="703497"/>
    <lineage>
        <taxon>Eukaryota</taxon>
        <taxon>Fungi</taxon>
        <taxon>Dikarya</taxon>
        <taxon>Ascomycota</taxon>
        <taxon>Pezizomycotina</taxon>
        <taxon>Dothideomycetes</taxon>
        <taxon>Dothideomycetes incertae sedis</taxon>
        <taxon>Microthyriales</taxon>
        <taxon>Microthyriaceae</taxon>
        <taxon>Microthyrium</taxon>
    </lineage>
</organism>
<reference evidence="4" key="1">
    <citation type="journal article" date="2020" name="Stud. Mycol.">
        <title>101 Dothideomycetes genomes: a test case for predicting lifestyles and emergence of pathogens.</title>
        <authorList>
            <person name="Haridas S."/>
            <person name="Albert R."/>
            <person name="Binder M."/>
            <person name="Bloem J."/>
            <person name="Labutti K."/>
            <person name="Salamov A."/>
            <person name="Andreopoulos B."/>
            <person name="Baker S."/>
            <person name="Barry K."/>
            <person name="Bills G."/>
            <person name="Bluhm B."/>
            <person name="Cannon C."/>
            <person name="Castanera R."/>
            <person name="Culley D."/>
            <person name="Daum C."/>
            <person name="Ezra D."/>
            <person name="Gonzalez J."/>
            <person name="Henrissat B."/>
            <person name="Kuo A."/>
            <person name="Liang C."/>
            <person name="Lipzen A."/>
            <person name="Lutzoni F."/>
            <person name="Magnuson J."/>
            <person name="Mondo S."/>
            <person name="Nolan M."/>
            <person name="Ohm R."/>
            <person name="Pangilinan J."/>
            <person name="Park H.-J."/>
            <person name="Ramirez L."/>
            <person name="Alfaro M."/>
            <person name="Sun H."/>
            <person name="Tritt A."/>
            <person name="Yoshinaga Y."/>
            <person name="Zwiers L.-H."/>
            <person name="Turgeon B."/>
            <person name="Goodwin S."/>
            <person name="Spatafora J."/>
            <person name="Crous P."/>
            <person name="Grigoriev I."/>
        </authorList>
    </citation>
    <scope>NUCLEOTIDE SEQUENCE</scope>
    <source>
        <strain evidence="4">CBS 115976</strain>
    </source>
</reference>
<feature type="non-terminal residue" evidence="4">
    <location>
        <position position="102"/>
    </location>
</feature>
<accession>A0A6A6U9W0</accession>
<sequence length="102" mass="10761">ACVSGNLWIARVLRSGGAVIDTPDQFGYQPIHFAAGSSNVGLVSYLIEHRADVNAKTIAGKTPLHVACRSLTAPPIIVARLLNTFADCNSLDACGETPLHYA</sequence>
<feature type="non-terminal residue" evidence="4">
    <location>
        <position position="1"/>
    </location>
</feature>
<evidence type="ECO:0000313" key="5">
    <source>
        <dbReference type="Proteomes" id="UP000799302"/>
    </source>
</evidence>
<protein>
    <submittedName>
        <fullName evidence="4">Ankyrin</fullName>
    </submittedName>
</protein>
<name>A0A6A6U9W0_9PEZI</name>
<keyword evidence="5" id="KW-1185">Reference proteome</keyword>
<feature type="repeat" description="ANK" evidence="3">
    <location>
        <begin position="59"/>
        <end position="93"/>
    </location>
</feature>
<evidence type="ECO:0000256" key="2">
    <source>
        <dbReference type="ARBA" id="ARBA00023043"/>
    </source>
</evidence>
<gene>
    <name evidence="4" type="ORF">BT63DRAFT_354231</name>
</gene>
<dbReference type="PANTHER" id="PTHR24171">
    <property type="entry name" value="ANKYRIN REPEAT DOMAIN-CONTAINING PROTEIN 39-RELATED"/>
    <property type="match status" value="1"/>
</dbReference>